<dbReference type="GO" id="GO:0006259">
    <property type="term" value="P:DNA metabolic process"/>
    <property type="evidence" value="ECO:0007669"/>
    <property type="project" value="UniProtKB-ARBA"/>
</dbReference>
<dbReference type="GO" id="GO:0003676">
    <property type="term" value="F:nucleic acid binding"/>
    <property type="evidence" value="ECO:0007669"/>
    <property type="project" value="InterPro"/>
</dbReference>
<reference evidence="4 5" key="1">
    <citation type="submission" date="2018-06" db="EMBL/GenBank/DDBJ databases">
        <authorList>
            <consortium name="Pathogen Informatics"/>
            <person name="Doyle S."/>
        </authorList>
    </citation>
    <scope>NUCLEOTIDE SEQUENCE [LARGE SCALE GENOMIC DNA]</scope>
    <source>
        <strain evidence="4 5">NCTC8009</strain>
    </source>
</reference>
<dbReference type="InterPro" id="IPR013520">
    <property type="entry name" value="Ribonucl_H"/>
</dbReference>
<dbReference type="NCBIfam" id="NF003765">
    <property type="entry name" value="PRK05359.1"/>
    <property type="match status" value="1"/>
</dbReference>
<evidence type="ECO:0000259" key="3">
    <source>
        <dbReference type="Pfam" id="PF00929"/>
    </source>
</evidence>
<dbReference type="EMBL" id="UARW01000010">
    <property type="protein sequence ID" value="SQD07340.1"/>
    <property type="molecule type" value="Genomic_DNA"/>
</dbReference>
<gene>
    <name evidence="4" type="primary">orn_2</name>
    <name evidence="4" type="ORF">NCTC8009_07965</name>
</gene>
<dbReference type="AlphaFoldDB" id="A0A2X3M6H7"/>
<evidence type="ECO:0000256" key="1">
    <source>
        <dbReference type="ARBA" id="ARBA00022722"/>
    </source>
</evidence>
<feature type="domain" description="Exonuclease" evidence="3">
    <location>
        <begin position="234"/>
        <end position="303"/>
    </location>
</feature>
<evidence type="ECO:0000313" key="5">
    <source>
        <dbReference type="Proteomes" id="UP000250991"/>
    </source>
</evidence>
<organism evidence="4 5">
    <name type="scientific">Escherichia coli</name>
    <dbReference type="NCBI Taxonomy" id="562"/>
    <lineage>
        <taxon>Bacteria</taxon>
        <taxon>Pseudomonadati</taxon>
        <taxon>Pseudomonadota</taxon>
        <taxon>Gammaproteobacteria</taxon>
        <taxon>Enterobacterales</taxon>
        <taxon>Enterobacteriaceae</taxon>
        <taxon>Escherichia</taxon>
    </lineage>
</organism>
<dbReference type="EC" id="3.1.-.-" evidence="4"/>
<dbReference type="InterPro" id="IPR036397">
    <property type="entry name" value="RNaseH_sf"/>
</dbReference>
<evidence type="ECO:0000313" key="4">
    <source>
        <dbReference type="EMBL" id="SQD07340.1"/>
    </source>
</evidence>
<accession>A0A2X3M6H7</accession>
<evidence type="ECO:0000256" key="2">
    <source>
        <dbReference type="ARBA" id="ARBA00022839"/>
    </source>
</evidence>
<dbReference type="Pfam" id="PF00929">
    <property type="entry name" value="RNase_T"/>
    <property type="match status" value="1"/>
</dbReference>
<dbReference type="Proteomes" id="UP000250991">
    <property type="component" value="Unassembled WGS sequence"/>
</dbReference>
<keyword evidence="4" id="KW-0378">Hydrolase</keyword>
<protein>
    <submittedName>
        <fullName evidence="4">Oligoribonuclease</fullName>
        <ecNumber evidence="4">3.1.-.-</ecNumber>
    </submittedName>
</protein>
<sequence>MAGNHQYAITDIAVDIHLLVDERHAFVVQQVYLVEHNNRLNLQGFAGHQVTVDNIERQLRQNGGDNDNLVDVGGNRFYAVVEIRTRQHRGTLMHRFHDPFDIYAFRRRFTRTPDYAVAGYQRTDGTANIAAVNVAIGGFHISVHTKAADDDTFIRLAKQIVVVVGLLLRRFKTDAGDWRSRGAAGLWRVYFYSIVQTPGSPLMGKTSMIHAIVDQYSHCEWVENSMSANENNLIWIDLEMTGLDPERDRIIEIATLVTDANLNILAEGPTIAVHQSDEQLALMDDWNVRTHTASGLVERVKAEHDGRSGKLNWQRSNF</sequence>
<dbReference type="Gene3D" id="3.30.420.10">
    <property type="entry name" value="Ribonuclease H-like superfamily/Ribonuclease H"/>
    <property type="match status" value="1"/>
</dbReference>
<keyword evidence="2" id="KW-0269">Exonuclease</keyword>
<name>A0A2X3M6H7_ECOLX</name>
<dbReference type="SUPFAM" id="SSF53098">
    <property type="entry name" value="Ribonuclease H-like"/>
    <property type="match status" value="1"/>
</dbReference>
<dbReference type="GO" id="GO:0004527">
    <property type="term" value="F:exonuclease activity"/>
    <property type="evidence" value="ECO:0007669"/>
    <property type="project" value="UniProtKB-KW"/>
</dbReference>
<dbReference type="InterPro" id="IPR012337">
    <property type="entry name" value="RNaseH-like_sf"/>
</dbReference>
<proteinExistence type="predicted"/>
<keyword evidence="1" id="KW-0540">Nuclease</keyword>